<sequence length="554" mass="61887">MDDRLSSLSDQLLRRILHFAPSKESASTSVLSRRWRSLSRSSGAVNLAVRAVSSPSWSNAFARAAKAALDAASEAPVTRLTLRVDTWHDRASIHEFLHCSGDWRSTSVDVDLVRDVLSHPAALRVEVLHVALVESPSTVRRLGGTEADLQARLAAVVGDPPRAGPHKDIFDAAPELATVHLESVFFTLHPVKFSQYHDTYCSRFDDDDYANAPAETPVASLRFRAAVTKLVLAWCGKDARDCYGKRWAIDIDAPRLRSLVYKGRLRRFSLRSPELARVDLYILNAQDTTERYQEGKSDDKEAVGVLFWQFLRNFTNARALKLKVDYYLNKEILAVGDAKLLSVFPYAERLELDGVHLVEIKAPAVAIANLLDCCPVVRDLVLKLSTLPPECLIGTSRLDYNKSIDHFTRRSKKARRNAIEDSSGADRDDDVPDIPGLSGRSFACLESSLRKVSLEFRVDDEPISSLGLQLVKFFAENAMALEEMSVDTGNRRLYEHLNFINVSTKARFEHRNLAEGSCKISRIPSSLPLDSTTDHGRTTSGFTLLPLQRRTRMV</sequence>
<dbReference type="InterPro" id="IPR036047">
    <property type="entry name" value="F-box-like_dom_sf"/>
</dbReference>
<dbReference type="InterPro" id="IPR055302">
    <property type="entry name" value="F-box_dom-containing"/>
</dbReference>
<dbReference type="InterPro" id="IPR001810">
    <property type="entry name" value="F-box_dom"/>
</dbReference>
<reference evidence="2" key="1">
    <citation type="submission" date="2024-10" db="EMBL/GenBank/DDBJ databases">
        <authorList>
            <person name="Ryan C."/>
        </authorList>
    </citation>
    <scope>NUCLEOTIDE SEQUENCE [LARGE SCALE GENOMIC DNA]</scope>
</reference>
<gene>
    <name evidence="2" type="ORF">URODEC1_LOCUS115867</name>
</gene>
<dbReference type="Pfam" id="PF00646">
    <property type="entry name" value="F-box"/>
    <property type="match status" value="1"/>
</dbReference>
<dbReference type="PANTHER" id="PTHR32141:SF26">
    <property type="entry name" value="OS08G0328600 PROTEIN"/>
    <property type="match status" value="1"/>
</dbReference>
<accession>A0ABC9GG48</accession>
<evidence type="ECO:0000259" key="1">
    <source>
        <dbReference type="Pfam" id="PF00646"/>
    </source>
</evidence>
<proteinExistence type="predicted"/>
<keyword evidence="3" id="KW-1185">Reference proteome</keyword>
<evidence type="ECO:0000313" key="3">
    <source>
        <dbReference type="Proteomes" id="UP001497457"/>
    </source>
</evidence>
<protein>
    <recommendedName>
        <fullName evidence="1">F-box domain-containing protein</fullName>
    </recommendedName>
</protein>
<dbReference type="SUPFAM" id="SSF81383">
    <property type="entry name" value="F-box domain"/>
    <property type="match status" value="1"/>
</dbReference>
<dbReference type="EMBL" id="OZ075119">
    <property type="protein sequence ID" value="CAL5094503.1"/>
    <property type="molecule type" value="Genomic_DNA"/>
</dbReference>
<dbReference type="PANTHER" id="PTHR32141">
    <property type="match status" value="1"/>
</dbReference>
<name>A0ABC9GG48_9POAL</name>
<feature type="domain" description="F-box" evidence="1">
    <location>
        <begin position="5"/>
        <end position="42"/>
    </location>
</feature>
<dbReference type="AlphaFoldDB" id="A0ABC9GG48"/>
<evidence type="ECO:0000313" key="2">
    <source>
        <dbReference type="EMBL" id="CAL5094503.1"/>
    </source>
</evidence>
<dbReference type="Proteomes" id="UP001497457">
    <property type="component" value="Chromosome 9rd"/>
</dbReference>
<organism evidence="2 3">
    <name type="scientific">Urochloa decumbens</name>
    <dbReference type="NCBI Taxonomy" id="240449"/>
    <lineage>
        <taxon>Eukaryota</taxon>
        <taxon>Viridiplantae</taxon>
        <taxon>Streptophyta</taxon>
        <taxon>Embryophyta</taxon>
        <taxon>Tracheophyta</taxon>
        <taxon>Spermatophyta</taxon>
        <taxon>Magnoliopsida</taxon>
        <taxon>Liliopsida</taxon>
        <taxon>Poales</taxon>
        <taxon>Poaceae</taxon>
        <taxon>PACMAD clade</taxon>
        <taxon>Panicoideae</taxon>
        <taxon>Panicodae</taxon>
        <taxon>Paniceae</taxon>
        <taxon>Melinidinae</taxon>
        <taxon>Urochloa</taxon>
    </lineage>
</organism>